<dbReference type="PROSITE" id="PS50888">
    <property type="entry name" value="BHLH"/>
    <property type="match status" value="1"/>
</dbReference>
<name>A0A9P5VKR9_9FUNG</name>
<dbReference type="PANTHER" id="PTHR47787:SF1">
    <property type="entry name" value="CENTROMERE-BINDING PROTEIN 1"/>
    <property type="match status" value="1"/>
</dbReference>
<dbReference type="EMBL" id="JAAAUY010000460">
    <property type="protein sequence ID" value="KAF9329616.1"/>
    <property type="molecule type" value="Genomic_DNA"/>
</dbReference>
<feature type="compositionally biased region" description="Basic and acidic residues" evidence="1">
    <location>
        <begin position="134"/>
        <end position="143"/>
    </location>
</feature>
<feature type="region of interest" description="Disordered" evidence="1">
    <location>
        <begin position="100"/>
        <end position="143"/>
    </location>
</feature>
<proteinExistence type="predicted"/>
<comment type="caution">
    <text evidence="3">The sequence shown here is derived from an EMBL/GenBank/DDBJ whole genome shotgun (WGS) entry which is preliminary data.</text>
</comment>
<dbReference type="GO" id="GO:0046983">
    <property type="term" value="F:protein dimerization activity"/>
    <property type="evidence" value="ECO:0007669"/>
    <property type="project" value="InterPro"/>
</dbReference>
<gene>
    <name evidence="3" type="primary">CBF1_2</name>
    <name evidence="3" type="ORF">BG006_007339</name>
</gene>
<dbReference type="Gene3D" id="4.10.280.10">
    <property type="entry name" value="Helix-loop-helix DNA-binding domain"/>
    <property type="match status" value="1"/>
</dbReference>
<dbReference type="InterPro" id="IPR011598">
    <property type="entry name" value="bHLH_dom"/>
</dbReference>
<keyword evidence="4" id="KW-1185">Reference proteome</keyword>
<dbReference type="PANTHER" id="PTHR47787">
    <property type="entry name" value="CENTROMERE-BINDING PROTEIN 1"/>
    <property type="match status" value="1"/>
</dbReference>
<dbReference type="AlphaFoldDB" id="A0A9P5VKR9"/>
<accession>A0A9P5VKR9</accession>
<dbReference type="InterPro" id="IPR036638">
    <property type="entry name" value="HLH_DNA-bd_sf"/>
</dbReference>
<organism evidence="3 4">
    <name type="scientific">Podila minutissima</name>
    <dbReference type="NCBI Taxonomy" id="64525"/>
    <lineage>
        <taxon>Eukaryota</taxon>
        <taxon>Fungi</taxon>
        <taxon>Fungi incertae sedis</taxon>
        <taxon>Mucoromycota</taxon>
        <taxon>Mortierellomycotina</taxon>
        <taxon>Mortierellomycetes</taxon>
        <taxon>Mortierellales</taxon>
        <taxon>Mortierellaceae</taxon>
        <taxon>Podila</taxon>
    </lineage>
</organism>
<dbReference type="Proteomes" id="UP000696485">
    <property type="component" value="Unassembled WGS sequence"/>
</dbReference>
<dbReference type="GO" id="GO:0003700">
    <property type="term" value="F:DNA-binding transcription factor activity"/>
    <property type="evidence" value="ECO:0007669"/>
    <property type="project" value="TreeGrafter"/>
</dbReference>
<sequence length="253" mass="28511">MTSNDIDATTVQEVLNNLTELHKIGSSAEESFKAAIAQHLTESNAVSTAEPMEVDHPLEHTQREDLERIAEHVRQDQTHEPPTLQDQHEVLKHIGDSSSTLATVPITPESESSSAPAGKPVAGSEEWHKLRRDNHKEVERRRRETINQGITELATIIACTEKNKGQILKEAVKYIQNVQLAQTRLTEEVNAASALKIELANMELEKQVAEGALESLSMDHAQLKRDYEELVRQKEQHDREDDEELARKKPKTE</sequence>
<feature type="region of interest" description="Disordered" evidence="1">
    <location>
        <begin position="227"/>
        <end position="253"/>
    </location>
</feature>
<evidence type="ECO:0000259" key="2">
    <source>
        <dbReference type="PROSITE" id="PS50888"/>
    </source>
</evidence>
<reference evidence="3" key="1">
    <citation type="journal article" date="2020" name="Fungal Divers.">
        <title>Resolving the Mortierellaceae phylogeny through synthesis of multi-gene phylogenetics and phylogenomics.</title>
        <authorList>
            <person name="Vandepol N."/>
            <person name="Liber J."/>
            <person name="Desiro A."/>
            <person name="Na H."/>
            <person name="Kennedy M."/>
            <person name="Barry K."/>
            <person name="Grigoriev I.V."/>
            <person name="Miller A.N."/>
            <person name="O'Donnell K."/>
            <person name="Stajich J.E."/>
            <person name="Bonito G."/>
        </authorList>
    </citation>
    <scope>NUCLEOTIDE SEQUENCE</scope>
    <source>
        <strain evidence="3">NVP1</strain>
    </source>
</reference>
<dbReference type="Pfam" id="PF00010">
    <property type="entry name" value="HLH"/>
    <property type="match status" value="1"/>
</dbReference>
<evidence type="ECO:0000313" key="4">
    <source>
        <dbReference type="Proteomes" id="UP000696485"/>
    </source>
</evidence>
<evidence type="ECO:0000256" key="1">
    <source>
        <dbReference type="SAM" id="MobiDB-lite"/>
    </source>
</evidence>
<dbReference type="GO" id="GO:0005634">
    <property type="term" value="C:nucleus"/>
    <property type="evidence" value="ECO:0007669"/>
    <property type="project" value="TreeGrafter"/>
</dbReference>
<dbReference type="SMART" id="SM00353">
    <property type="entry name" value="HLH"/>
    <property type="match status" value="1"/>
</dbReference>
<evidence type="ECO:0000313" key="3">
    <source>
        <dbReference type="EMBL" id="KAF9329616.1"/>
    </source>
</evidence>
<protein>
    <submittedName>
        <fullName evidence="3">Basic helix-loop-helix protein</fullName>
    </submittedName>
</protein>
<feature type="domain" description="BHLH" evidence="2">
    <location>
        <begin position="130"/>
        <end position="178"/>
    </location>
</feature>
<dbReference type="SUPFAM" id="SSF47459">
    <property type="entry name" value="HLH, helix-loop-helix DNA-binding domain"/>
    <property type="match status" value="1"/>
</dbReference>